<comment type="caution">
    <text evidence="1">The sequence shown here is derived from an EMBL/GenBank/DDBJ whole genome shotgun (WGS) entry which is preliminary data.</text>
</comment>
<protein>
    <submittedName>
        <fullName evidence="1">Uncharacterized protein</fullName>
    </submittedName>
</protein>
<dbReference type="RefSeq" id="WP_040751627.1">
    <property type="nucleotide sequence ID" value="NZ_JACHIT010000002.1"/>
</dbReference>
<dbReference type="Proteomes" id="UP000540412">
    <property type="component" value="Unassembled WGS sequence"/>
</dbReference>
<dbReference type="AlphaFoldDB" id="A0A7W9PMJ0"/>
<name>A0A7W9PMJ0_9NOCA</name>
<reference evidence="1 2" key="1">
    <citation type="submission" date="2020-08" db="EMBL/GenBank/DDBJ databases">
        <title>Sequencing the genomes of 1000 actinobacteria strains.</title>
        <authorList>
            <person name="Klenk H.-P."/>
        </authorList>
    </citation>
    <scope>NUCLEOTIDE SEQUENCE [LARGE SCALE GENOMIC DNA]</scope>
    <source>
        <strain evidence="1 2">DSM 43582</strain>
    </source>
</reference>
<dbReference type="EMBL" id="JACHIT010000002">
    <property type="protein sequence ID" value="MBB5918920.1"/>
    <property type="molecule type" value="Genomic_DNA"/>
</dbReference>
<gene>
    <name evidence="1" type="ORF">BJY24_007832</name>
</gene>
<sequence length="117" mass="12848">MTVNEGAIRETLFHPPTPIPGGFCVRRLDDDRCVDVLRMLYNWRLVTTYRPTGVAHDGREGVLGAWCYFGHGVDEAGQRRTMRIAYLRAVAAALTWDGSGDPPGFDKNAITGATGSH</sequence>
<proteinExistence type="predicted"/>
<evidence type="ECO:0000313" key="2">
    <source>
        <dbReference type="Proteomes" id="UP000540412"/>
    </source>
</evidence>
<keyword evidence="2" id="KW-1185">Reference proteome</keyword>
<accession>A0A7W9PMJ0</accession>
<evidence type="ECO:0000313" key="1">
    <source>
        <dbReference type="EMBL" id="MBB5918920.1"/>
    </source>
</evidence>
<organism evidence="1 2">
    <name type="scientific">Nocardia transvalensis</name>
    <dbReference type="NCBI Taxonomy" id="37333"/>
    <lineage>
        <taxon>Bacteria</taxon>
        <taxon>Bacillati</taxon>
        <taxon>Actinomycetota</taxon>
        <taxon>Actinomycetes</taxon>
        <taxon>Mycobacteriales</taxon>
        <taxon>Nocardiaceae</taxon>
        <taxon>Nocardia</taxon>
    </lineage>
</organism>